<gene>
    <name evidence="3" type="ORF">H9865_04290</name>
</gene>
<evidence type="ECO:0000256" key="2">
    <source>
        <dbReference type="SAM" id="SignalP"/>
    </source>
</evidence>
<accession>A0A9D1V3C0</accession>
<reference evidence="3" key="2">
    <citation type="submission" date="2021-04" db="EMBL/GenBank/DDBJ databases">
        <authorList>
            <person name="Gilroy R."/>
        </authorList>
    </citation>
    <scope>NUCLEOTIDE SEQUENCE</scope>
    <source>
        <strain evidence="3">2239</strain>
    </source>
</reference>
<keyword evidence="2" id="KW-0732">Signal</keyword>
<sequence length="156" mass="16775">MRRRFLAIAGCCILAALLAGCGFKDGTYTAEFKSFDSLGYKDRLEITVEYGVITGARFDGVNAEGGLKSEDTAYADRMRPLCGTDPAQISRYYSEALVGLDDPKDLEADGVSGATVSAQHFEALWQALQTPMKKGETTPVVTDDIPEFSPSSGNSE</sequence>
<dbReference type="AlphaFoldDB" id="A0A9D1V3C0"/>
<proteinExistence type="predicted"/>
<comment type="caution">
    <text evidence="3">The sequence shown here is derived from an EMBL/GenBank/DDBJ whole genome shotgun (WGS) entry which is preliminary data.</text>
</comment>
<feature type="chain" id="PRO_5039528137" description="FMN-binding domain-containing protein" evidence="2">
    <location>
        <begin position="22"/>
        <end position="156"/>
    </location>
</feature>
<evidence type="ECO:0000313" key="3">
    <source>
        <dbReference type="EMBL" id="HIX05315.1"/>
    </source>
</evidence>
<name>A0A9D1V3C0_9FIRM</name>
<feature type="region of interest" description="Disordered" evidence="1">
    <location>
        <begin position="133"/>
        <end position="156"/>
    </location>
</feature>
<organism evidence="3 4">
    <name type="scientific">Candidatus Allofournierella pullicola</name>
    <dbReference type="NCBI Taxonomy" id="2838596"/>
    <lineage>
        <taxon>Bacteria</taxon>
        <taxon>Bacillati</taxon>
        <taxon>Bacillota</taxon>
        <taxon>Clostridia</taxon>
        <taxon>Eubacteriales</taxon>
        <taxon>Oscillospiraceae</taxon>
        <taxon>Allofournierella</taxon>
    </lineage>
</organism>
<evidence type="ECO:0000313" key="4">
    <source>
        <dbReference type="Proteomes" id="UP000824193"/>
    </source>
</evidence>
<protein>
    <recommendedName>
        <fullName evidence="5">FMN-binding domain-containing protein</fullName>
    </recommendedName>
</protein>
<dbReference type="Gene3D" id="3.90.1010.20">
    <property type="match status" value="1"/>
</dbReference>
<dbReference type="EMBL" id="DXFW01000012">
    <property type="protein sequence ID" value="HIX05315.1"/>
    <property type="molecule type" value="Genomic_DNA"/>
</dbReference>
<dbReference type="PROSITE" id="PS51257">
    <property type="entry name" value="PROKAR_LIPOPROTEIN"/>
    <property type="match status" value="1"/>
</dbReference>
<reference evidence="3" key="1">
    <citation type="journal article" date="2021" name="PeerJ">
        <title>Extensive microbial diversity within the chicken gut microbiome revealed by metagenomics and culture.</title>
        <authorList>
            <person name="Gilroy R."/>
            <person name="Ravi A."/>
            <person name="Getino M."/>
            <person name="Pursley I."/>
            <person name="Horton D.L."/>
            <person name="Alikhan N.F."/>
            <person name="Baker D."/>
            <person name="Gharbi K."/>
            <person name="Hall N."/>
            <person name="Watson M."/>
            <person name="Adriaenssens E.M."/>
            <person name="Foster-Nyarko E."/>
            <person name="Jarju S."/>
            <person name="Secka A."/>
            <person name="Antonio M."/>
            <person name="Oren A."/>
            <person name="Chaudhuri R.R."/>
            <person name="La Ragione R."/>
            <person name="Hildebrand F."/>
            <person name="Pallen M.J."/>
        </authorList>
    </citation>
    <scope>NUCLEOTIDE SEQUENCE</scope>
    <source>
        <strain evidence="3">2239</strain>
    </source>
</reference>
<evidence type="ECO:0000256" key="1">
    <source>
        <dbReference type="SAM" id="MobiDB-lite"/>
    </source>
</evidence>
<dbReference type="Proteomes" id="UP000824193">
    <property type="component" value="Unassembled WGS sequence"/>
</dbReference>
<feature type="signal peptide" evidence="2">
    <location>
        <begin position="1"/>
        <end position="21"/>
    </location>
</feature>
<evidence type="ECO:0008006" key="5">
    <source>
        <dbReference type="Google" id="ProtNLM"/>
    </source>
</evidence>